<evidence type="ECO:0000313" key="2">
    <source>
        <dbReference type="EMBL" id="KAG8516653.1"/>
    </source>
</evidence>
<reference evidence="2" key="1">
    <citation type="journal article" date="2021" name="Evol. Appl.">
        <title>The genome of the Pyrenean desman and the effects of bottlenecks and inbreeding on the genomic landscape of an endangered species.</title>
        <authorList>
            <person name="Escoda L."/>
            <person name="Castresana J."/>
        </authorList>
    </citation>
    <scope>NUCLEOTIDE SEQUENCE</scope>
    <source>
        <strain evidence="2">IBE-C5619</strain>
    </source>
</reference>
<name>A0A8J6DSG3_GALPY</name>
<accession>A0A8J6DSG3</accession>
<proteinExistence type="predicted"/>
<gene>
    <name evidence="2" type="ORF">J0S82_004100</name>
</gene>
<protein>
    <submittedName>
        <fullName evidence="2">Forkhead box protein N2</fullName>
    </submittedName>
</protein>
<organism evidence="2 3">
    <name type="scientific">Galemys pyrenaicus</name>
    <name type="common">Iberian desman</name>
    <name type="synonym">Pyrenean desman</name>
    <dbReference type="NCBI Taxonomy" id="202257"/>
    <lineage>
        <taxon>Eukaryota</taxon>
        <taxon>Metazoa</taxon>
        <taxon>Chordata</taxon>
        <taxon>Craniata</taxon>
        <taxon>Vertebrata</taxon>
        <taxon>Euteleostomi</taxon>
        <taxon>Mammalia</taxon>
        <taxon>Eutheria</taxon>
        <taxon>Laurasiatheria</taxon>
        <taxon>Eulipotyphla</taxon>
        <taxon>Talpidae</taxon>
        <taxon>Galemys</taxon>
    </lineage>
</organism>
<keyword evidence="3" id="KW-1185">Reference proteome</keyword>
<evidence type="ECO:0000313" key="3">
    <source>
        <dbReference type="Proteomes" id="UP000700334"/>
    </source>
</evidence>
<evidence type="ECO:0000256" key="1">
    <source>
        <dbReference type="SAM" id="MobiDB-lite"/>
    </source>
</evidence>
<comment type="caution">
    <text evidence="2">The sequence shown here is derived from an EMBL/GenBank/DDBJ whole genome shotgun (WGS) entry which is preliminary data.</text>
</comment>
<sequence>MRSLFLLKQQKTNKPMRSDRIAFIHPSQVQLQTDCLPALLQKETIIQAQHVQCGAPRSRVSFLSSVHEVYEFIRKSNRMGGDDSEGFHSEEDTDIDYEDDPIGESGCVSQACANEKGQPSEKMQMWSCQDVDEELREAAESVLHFAGICTSGFHNNYCKDKIRSCGKEDKYL</sequence>
<dbReference type="EMBL" id="JAGFMF010011673">
    <property type="protein sequence ID" value="KAG8516653.1"/>
    <property type="molecule type" value="Genomic_DNA"/>
</dbReference>
<dbReference type="Proteomes" id="UP000700334">
    <property type="component" value="Unassembled WGS sequence"/>
</dbReference>
<dbReference type="AlphaFoldDB" id="A0A8J6DSG3"/>
<feature type="region of interest" description="Disordered" evidence="1">
    <location>
        <begin position="80"/>
        <end position="99"/>
    </location>
</feature>